<sequence>MTGPTASKAKTSPIKIDKPKSKTETKPGSKGKDPKAGSKTTGVKTTKPPAKTKA</sequence>
<evidence type="ECO:0000256" key="1">
    <source>
        <dbReference type="SAM" id="MobiDB-lite"/>
    </source>
</evidence>
<keyword evidence="3" id="KW-1185">Reference proteome</keyword>
<evidence type="ECO:0000313" key="2">
    <source>
        <dbReference type="EMBL" id="RXK41563.1"/>
    </source>
</evidence>
<gene>
    <name evidence="2" type="ORF">M231_01062</name>
</gene>
<dbReference type="EMBL" id="SDIL01000007">
    <property type="protein sequence ID" value="RXK41563.1"/>
    <property type="molecule type" value="Genomic_DNA"/>
</dbReference>
<evidence type="ECO:0000313" key="3">
    <source>
        <dbReference type="Proteomes" id="UP000289152"/>
    </source>
</evidence>
<accession>A0A4Q1BTZ2</accession>
<feature type="region of interest" description="Disordered" evidence="1">
    <location>
        <begin position="1"/>
        <end position="54"/>
    </location>
</feature>
<feature type="compositionally biased region" description="Basic and acidic residues" evidence="1">
    <location>
        <begin position="15"/>
        <end position="36"/>
    </location>
</feature>
<comment type="caution">
    <text evidence="2">The sequence shown here is derived from an EMBL/GenBank/DDBJ whole genome shotgun (WGS) entry which is preliminary data.</text>
</comment>
<feature type="compositionally biased region" description="Polar residues" evidence="1">
    <location>
        <begin position="1"/>
        <end position="10"/>
    </location>
</feature>
<dbReference type="InParanoid" id="A0A4Q1BTZ2"/>
<organism evidence="2 3">
    <name type="scientific">Tremella mesenterica</name>
    <name type="common">Jelly fungus</name>
    <dbReference type="NCBI Taxonomy" id="5217"/>
    <lineage>
        <taxon>Eukaryota</taxon>
        <taxon>Fungi</taxon>
        <taxon>Dikarya</taxon>
        <taxon>Basidiomycota</taxon>
        <taxon>Agaricomycotina</taxon>
        <taxon>Tremellomycetes</taxon>
        <taxon>Tremellales</taxon>
        <taxon>Tremellaceae</taxon>
        <taxon>Tremella</taxon>
    </lineage>
</organism>
<protein>
    <submittedName>
        <fullName evidence="2">Uncharacterized protein</fullName>
    </submittedName>
</protein>
<dbReference type="Proteomes" id="UP000289152">
    <property type="component" value="Unassembled WGS sequence"/>
</dbReference>
<reference evidence="2 3" key="1">
    <citation type="submission" date="2016-06" db="EMBL/GenBank/DDBJ databases">
        <title>Evolution of pathogenesis and genome organization in the Tremellales.</title>
        <authorList>
            <person name="Cuomo C."/>
            <person name="Litvintseva A."/>
            <person name="Heitman J."/>
            <person name="Chen Y."/>
            <person name="Sun S."/>
            <person name="Springer D."/>
            <person name="Dromer F."/>
            <person name="Young S."/>
            <person name="Zeng Q."/>
            <person name="Chapman S."/>
            <person name="Gujja S."/>
            <person name="Saif S."/>
            <person name="Birren B."/>
        </authorList>
    </citation>
    <scope>NUCLEOTIDE SEQUENCE [LARGE SCALE GENOMIC DNA]</scope>
    <source>
        <strain evidence="2 3">ATCC 28783</strain>
    </source>
</reference>
<name>A0A4Q1BTZ2_TREME</name>
<feature type="compositionally biased region" description="Low complexity" evidence="1">
    <location>
        <begin position="37"/>
        <end position="54"/>
    </location>
</feature>
<dbReference type="AlphaFoldDB" id="A0A4Q1BTZ2"/>
<proteinExistence type="predicted"/>